<feature type="compositionally biased region" description="Pro residues" evidence="3">
    <location>
        <begin position="38"/>
        <end position="48"/>
    </location>
</feature>
<protein>
    <recommendedName>
        <fullName evidence="6">Pentatricopeptide repeat-containing protein</fullName>
    </recommendedName>
</protein>
<dbReference type="EMBL" id="CAMGYJ010000003">
    <property type="protein sequence ID" value="CAI0390808.1"/>
    <property type="molecule type" value="Genomic_DNA"/>
</dbReference>
<dbReference type="NCBIfam" id="TIGR00756">
    <property type="entry name" value="PPR"/>
    <property type="match status" value="1"/>
</dbReference>
<comment type="caution">
    <text evidence="4">The sequence shown here is derived from an EMBL/GenBank/DDBJ whole genome shotgun (WGS) entry which is preliminary data.</text>
</comment>
<feature type="region of interest" description="Disordered" evidence="3">
    <location>
        <begin position="31"/>
        <end position="53"/>
    </location>
</feature>
<dbReference type="Pfam" id="PF13041">
    <property type="entry name" value="PPR_2"/>
    <property type="match status" value="1"/>
</dbReference>
<feature type="repeat" description="PPR" evidence="2">
    <location>
        <begin position="544"/>
        <end position="578"/>
    </location>
</feature>
<evidence type="ECO:0000313" key="4">
    <source>
        <dbReference type="EMBL" id="CAI0390808.1"/>
    </source>
</evidence>
<feature type="repeat" description="PPR" evidence="2">
    <location>
        <begin position="579"/>
        <end position="613"/>
    </location>
</feature>
<sequence length="667" mass="74762">MAILARTRPLTRTLNSIKSISTFTFLSQEPQLAAEPENVPPTPLPPNPASGSPMYQENWRRPVQSHGVALPQSFSPFQQAPVARMQAMYQSYDVGSLLNLFADWMTSQRWSDMKELFEFWVRSLDKNGIPNKPDVDLYNHYLRANLMMDATAGDLLDLVAQMGDFDLAPNTASFNLVLKAMNQARETEAAEKLLQRMEVTGKESQPDDESYDLVISMLFQTDQIDSALKYIEKTLKMGGMLSMAVFNNCVQTCIRKRRLDVLASIIEKCKTTDQNKALSPTWNMCYNIAEAAMEGDNSNLAFYALEFMAKWIARGEIARPAVLLSVDEGLIVSALATAGRTHSPTLLDASWAVLRRSLRGNKAPNPESYLGKITAHASLGSLQKAFATLNEFEAAYGKADQEIQEELFSPFTSLRPLVLACSKNGFETLDLVIFSLGSQHLVFITVSKLILSFMIKYGSNMSHDSSLIFMNPAKFIFTWCLKCASLNFCRQVYYQLENLSKAQPPYKSVAALNCVILGCANVWDLNRAYQTFEAIGPSFGLAPDIHSFNALMFAFGRSKKTDEALKVFEHMIGLGIKPNVMSYSLIIDAHLISRDVKAALITIDQMVSEGFVPTKEILKKIRRRCVREMDYENDKKVGSLATQFNIRLGGENRRNMLFNLQYSTEFA</sequence>
<keyword evidence="1" id="KW-0677">Repeat</keyword>
<evidence type="ECO:0000256" key="1">
    <source>
        <dbReference type="ARBA" id="ARBA00022737"/>
    </source>
</evidence>
<reference evidence="4" key="1">
    <citation type="submission" date="2022-08" db="EMBL/GenBank/DDBJ databases">
        <authorList>
            <person name="Gutierrez-Valencia J."/>
        </authorList>
    </citation>
    <scope>NUCLEOTIDE SEQUENCE</scope>
</reference>
<gene>
    <name evidence="4" type="ORF">LITE_LOCUS6881</name>
</gene>
<dbReference type="InterPro" id="IPR044605">
    <property type="entry name" value="At1g26460-like"/>
</dbReference>
<dbReference type="PANTHER" id="PTHR47205:SF1">
    <property type="entry name" value="OS07G0599000 PROTEIN"/>
    <property type="match status" value="1"/>
</dbReference>
<dbReference type="InterPro" id="IPR011990">
    <property type="entry name" value="TPR-like_helical_dom_sf"/>
</dbReference>
<dbReference type="PANTHER" id="PTHR47205">
    <property type="entry name" value="OS07G0599000 PROTEIN"/>
    <property type="match status" value="1"/>
</dbReference>
<dbReference type="Gene3D" id="1.25.40.10">
    <property type="entry name" value="Tetratricopeptide repeat domain"/>
    <property type="match status" value="2"/>
</dbReference>
<evidence type="ECO:0000256" key="3">
    <source>
        <dbReference type="SAM" id="MobiDB-lite"/>
    </source>
</evidence>
<dbReference type="AlphaFoldDB" id="A0AAV0I184"/>
<dbReference type="Proteomes" id="UP001154282">
    <property type="component" value="Unassembled WGS sequence"/>
</dbReference>
<proteinExistence type="predicted"/>
<evidence type="ECO:0000256" key="2">
    <source>
        <dbReference type="PROSITE-ProRule" id="PRU00708"/>
    </source>
</evidence>
<evidence type="ECO:0000313" key="5">
    <source>
        <dbReference type="Proteomes" id="UP001154282"/>
    </source>
</evidence>
<name>A0AAV0I184_9ROSI</name>
<dbReference type="PROSITE" id="PS51375">
    <property type="entry name" value="PPR"/>
    <property type="match status" value="3"/>
</dbReference>
<dbReference type="InterPro" id="IPR002885">
    <property type="entry name" value="PPR_rpt"/>
</dbReference>
<evidence type="ECO:0008006" key="6">
    <source>
        <dbReference type="Google" id="ProtNLM"/>
    </source>
</evidence>
<dbReference type="Pfam" id="PF01535">
    <property type="entry name" value="PPR"/>
    <property type="match status" value="1"/>
</dbReference>
<feature type="repeat" description="PPR" evidence="2">
    <location>
        <begin position="170"/>
        <end position="204"/>
    </location>
</feature>
<keyword evidence="5" id="KW-1185">Reference proteome</keyword>
<accession>A0AAV0I184</accession>
<organism evidence="4 5">
    <name type="scientific">Linum tenue</name>
    <dbReference type="NCBI Taxonomy" id="586396"/>
    <lineage>
        <taxon>Eukaryota</taxon>
        <taxon>Viridiplantae</taxon>
        <taxon>Streptophyta</taxon>
        <taxon>Embryophyta</taxon>
        <taxon>Tracheophyta</taxon>
        <taxon>Spermatophyta</taxon>
        <taxon>Magnoliopsida</taxon>
        <taxon>eudicotyledons</taxon>
        <taxon>Gunneridae</taxon>
        <taxon>Pentapetalae</taxon>
        <taxon>rosids</taxon>
        <taxon>fabids</taxon>
        <taxon>Malpighiales</taxon>
        <taxon>Linaceae</taxon>
        <taxon>Linum</taxon>
    </lineage>
</organism>